<protein>
    <submittedName>
        <fullName evidence="3">Uncharacterized protein</fullName>
    </submittedName>
</protein>
<dbReference type="EMBL" id="OZ037947">
    <property type="protein sequence ID" value="CAL1708045.1"/>
    <property type="molecule type" value="Genomic_DNA"/>
</dbReference>
<feature type="transmembrane region" description="Helical" evidence="2">
    <location>
        <begin position="64"/>
        <end position="81"/>
    </location>
</feature>
<accession>A0ABP1DJU3</accession>
<keyword evidence="4" id="KW-1185">Reference proteome</keyword>
<proteinExistence type="predicted"/>
<name>A0ABP1DJU3_9APHY</name>
<organism evidence="3 4">
    <name type="scientific">Somion occarium</name>
    <dbReference type="NCBI Taxonomy" id="3059160"/>
    <lineage>
        <taxon>Eukaryota</taxon>
        <taxon>Fungi</taxon>
        <taxon>Dikarya</taxon>
        <taxon>Basidiomycota</taxon>
        <taxon>Agaricomycotina</taxon>
        <taxon>Agaricomycetes</taxon>
        <taxon>Polyporales</taxon>
        <taxon>Cerrenaceae</taxon>
        <taxon>Somion</taxon>
    </lineage>
</organism>
<feature type="region of interest" description="Disordered" evidence="1">
    <location>
        <begin position="28"/>
        <end position="56"/>
    </location>
</feature>
<dbReference type="Proteomes" id="UP001497453">
    <property type="component" value="Chromosome 4"/>
</dbReference>
<reference evidence="4" key="1">
    <citation type="submission" date="2024-04" db="EMBL/GenBank/DDBJ databases">
        <authorList>
            <person name="Shaw F."/>
            <person name="Minotto A."/>
        </authorList>
    </citation>
    <scope>NUCLEOTIDE SEQUENCE [LARGE SCALE GENOMIC DNA]</scope>
</reference>
<keyword evidence="2" id="KW-0812">Transmembrane</keyword>
<evidence type="ECO:0000313" key="4">
    <source>
        <dbReference type="Proteomes" id="UP001497453"/>
    </source>
</evidence>
<evidence type="ECO:0000313" key="3">
    <source>
        <dbReference type="EMBL" id="CAL1708045.1"/>
    </source>
</evidence>
<evidence type="ECO:0000256" key="2">
    <source>
        <dbReference type="SAM" id="Phobius"/>
    </source>
</evidence>
<feature type="compositionally biased region" description="Basic and acidic residues" evidence="1">
    <location>
        <begin position="163"/>
        <end position="183"/>
    </location>
</feature>
<sequence length="210" mass="22844">MLRTQALRSVARRGIPLASARIALPHVRMLATPPDPTKPSSDPKFDSAKSDSTIKPKGTSQTTLYLLVGGTAVAVGAWYYMQGSKVDQHAQRKADEEQIKQKAQELKEAGKVTAQDAAKQAEQSYDAYKEKLAEARAQTASTTSEGQAKLDSYKTSASQTLAEARDAANEAARKAEQSYLEAKDAAARKAEEAQQTWGQWFGSWFGYGNK</sequence>
<feature type="region of interest" description="Disordered" evidence="1">
    <location>
        <begin position="161"/>
        <end position="183"/>
    </location>
</feature>
<evidence type="ECO:0000256" key="1">
    <source>
        <dbReference type="SAM" id="MobiDB-lite"/>
    </source>
</evidence>
<keyword evidence="2" id="KW-1133">Transmembrane helix</keyword>
<feature type="compositionally biased region" description="Basic and acidic residues" evidence="1">
    <location>
        <begin position="41"/>
        <end position="54"/>
    </location>
</feature>
<keyword evidence="2" id="KW-0472">Membrane</keyword>
<gene>
    <name evidence="3" type="ORF">GFSPODELE1_LOCUS6670</name>
</gene>